<dbReference type="InterPro" id="IPR011033">
    <property type="entry name" value="PRC_barrel-like_sf"/>
</dbReference>
<comment type="caution">
    <text evidence="2">The sequence shown here is derived from an EMBL/GenBank/DDBJ whole genome shotgun (WGS) entry which is preliminary data.</text>
</comment>
<proteinExistence type="predicted"/>
<sequence length="152" mass="16557">MSLRRLLGCAVVGEHGAHLGHVRDVVVHRSPDPAAAVVSGLVADIGGVPFFVSAQAVAGWQAARVRLRSAPVERRFVPRPDALLLARGVLGRLVVTPTSRRPTRIRDLTLRRRGAHWVVWAADTRGAIARLLRAPSPVEWNALVQRRLLGTE</sequence>
<reference evidence="3" key="1">
    <citation type="journal article" date="2019" name="Int. J. Syst. Evol. Microbiol.">
        <title>The Global Catalogue of Microorganisms (GCM) 10K type strain sequencing project: providing services to taxonomists for standard genome sequencing and annotation.</title>
        <authorList>
            <consortium name="The Broad Institute Genomics Platform"/>
            <consortium name="The Broad Institute Genome Sequencing Center for Infectious Disease"/>
            <person name="Wu L."/>
            <person name="Ma J."/>
        </authorList>
    </citation>
    <scope>NUCLEOTIDE SEQUENCE [LARGE SCALE GENOMIC DNA]</scope>
    <source>
        <strain evidence="3">CCM 8391</strain>
    </source>
</reference>
<dbReference type="Proteomes" id="UP001596302">
    <property type="component" value="Unassembled WGS sequence"/>
</dbReference>
<protein>
    <submittedName>
        <fullName evidence="2">PRC-barrel domain-containing protein</fullName>
    </submittedName>
</protein>
<dbReference type="InterPro" id="IPR027275">
    <property type="entry name" value="PRC-brl_dom"/>
</dbReference>
<feature type="domain" description="PRC-barrel" evidence="1">
    <location>
        <begin position="2"/>
        <end position="40"/>
    </location>
</feature>
<evidence type="ECO:0000313" key="2">
    <source>
        <dbReference type="EMBL" id="MFC5995105.1"/>
    </source>
</evidence>
<organism evidence="2 3">
    <name type="scientific">Pseudonocardia hispaniensis</name>
    <dbReference type="NCBI Taxonomy" id="904933"/>
    <lineage>
        <taxon>Bacteria</taxon>
        <taxon>Bacillati</taxon>
        <taxon>Actinomycetota</taxon>
        <taxon>Actinomycetes</taxon>
        <taxon>Pseudonocardiales</taxon>
        <taxon>Pseudonocardiaceae</taxon>
        <taxon>Pseudonocardia</taxon>
    </lineage>
</organism>
<gene>
    <name evidence="2" type="ORF">ACFQE5_12870</name>
</gene>
<evidence type="ECO:0000259" key="1">
    <source>
        <dbReference type="Pfam" id="PF05239"/>
    </source>
</evidence>
<dbReference type="Pfam" id="PF05239">
    <property type="entry name" value="PRC"/>
    <property type="match status" value="1"/>
</dbReference>
<evidence type="ECO:0000313" key="3">
    <source>
        <dbReference type="Proteomes" id="UP001596302"/>
    </source>
</evidence>
<dbReference type="SUPFAM" id="SSF50346">
    <property type="entry name" value="PRC-barrel domain"/>
    <property type="match status" value="1"/>
</dbReference>
<accession>A0ABW1J438</accession>
<keyword evidence="3" id="KW-1185">Reference proteome</keyword>
<dbReference type="EMBL" id="JBHSQW010000026">
    <property type="protein sequence ID" value="MFC5995105.1"/>
    <property type="molecule type" value="Genomic_DNA"/>
</dbReference>
<dbReference type="RefSeq" id="WP_379585131.1">
    <property type="nucleotide sequence ID" value="NZ_JBHSQW010000026.1"/>
</dbReference>
<name>A0ABW1J438_9PSEU</name>